<protein>
    <submittedName>
        <fullName evidence="2">Uncharacterized protein</fullName>
    </submittedName>
</protein>
<sequence length="57" mass="6343">MANMAKQWLKTLSINILWLGLVSEISGLAALQPGVLLVLTDESHYHRRGGRYPAICH</sequence>
<dbReference type="AlphaFoldDB" id="A0A193QMS2"/>
<feature type="transmembrane region" description="Helical" evidence="1">
    <location>
        <begin position="16"/>
        <end position="39"/>
    </location>
</feature>
<name>A0A193QMS2_SODGM</name>
<dbReference type="EMBL" id="LN854557">
    <property type="protein sequence ID" value="CRL46457.1"/>
    <property type="molecule type" value="Genomic_DNA"/>
</dbReference>
<evidence type="ECO:0000313" key="2">
    <source>
        <dbReference type="EMBL" id="CRL46457.1"/>
    </source>
</evidence>
<organism evidence="2 3">
    <name type="scientific">Sodalis glossinidius (strain morsitans)</name>
    <dbReference type="NCBI Taxonomy" id="343509"/>
    <lineage>
        <taxon>Bacteria</taxon>
        <taxon>Pseudomonadati</taxon>
        <taxon>Pseudomonadota</taxon>
        <taxon>Gammaproteobacteria</taxon>
        <taxon>Enterobacterales</taxon>
        <taxon>Bruguierivoracaceae</taxon>
        <taxon>Sodalis</taxon>
    </lineage>
</organism>
<evidence type="ECO:0000256" key="1">
    <source>
        <dbReference type="SAM" id="Phobius"/>
    </source>
</evidence>
<evidence type="ECO:0000313" key="3">
    <source>
        <dbReference type="Proteomes" id="UP000245838"/>
    </source>
</evidence>
<keyword evidence="1" id="KW-0472">Membrane</keyword>
<reference evidence="2 3" key="1">
    <citation type="submission" date="2015-05" db="EMBL/GenBank/DDBJ databases">
        <authorList>
            <person name="Goodhead I."/>
        </authorList>
    </citation>
    <scope>NUCLEOTIDE SEQUENCE [LARGE SCALE GENOMIC DNA]</scope>
    <source>
        <strain evidence="3">morsitans</strain>
    </source>
</reference>
<accession>A0A193QMS2</accession>
<gene>
    <name evidence="2" type="ORF">SGGMMB4_05127</name>
</gene>
<keyword evidence="1" id="KW-1133">Transmembrane helix</keyword>
<dbReference type="Proteomes" id="UP000245838">
    <property type="component" value="Chromosome sggmmb4_Chromosome"/>
</dbReference>
<keyword evidence="1" id="KW-0812">Transmembrane</keyword>
<proteinExistence type="predicted"/>